<accession>A0ABU3WJS5</accession>
<dbReference type="Proteomes" id="UP001275440">
    <property type="component" value="Unassembled WGS sequence"/>
</dbReference>
<comment type="caution">
    <text evidence="2">The sequence shown here is derived from an EMBL/GenBank/DDBJ whole genome shotgun (WGS) entry which is preliminary data.</text>
</comment>
<organism evidence="2 3">
    <name type="scientific">Rhodococcus zopfii</name>
    <dbReference type="NCBI Taxonomy" id="43772"/>
    <lineage>
        <taxon>Bacteria</taxon>
        <taxon>Bacillati</taxon>
        <taxon>Actinomycetota</taxon>
        <taxon>Actinomycetes</taxon>
        <taxon>Mycobacteriales</taxon>
        <taxon>Nocardiaceae</taxon>
        <taxon>Rhodococcus</taxon>
    </lineage>
</organism>
<proteinExistence type="predicted"/>
<evidence type="ECO:0008006" key="4">
    <source>
        <dbReference type="Google" id="ProtNLM"/>
    </source>
</evidence>
<dbReference type="EMBL" id="WBMO01000001">
    <property type="protein sequence ID" value="MDV2474239.1"/>
    <property type="molecule type" value="Genomic_DNA"/>
</dbReference>
<feature type="region of interest" description="Disordered" evidence="1">
    <location>
        <begin position="216"/>
        <end position="240"/>
    </location>
</feature>
<sequence>MTDANGSAASYFRVLLEEAVGPFVVQLDDGPELVIEAPESDDVADLDTTVSVHDQLDLLVDEDQADIIAEHYARRPISELADLVDDIRQHFGILVPPDAGWAYLVDEIDRYGTGIEKDLFAMPGDERLYDWVRDHLNNPWNRLLRLLPSLPEGGWYFAALGNDDERAEKILEMEQRGELPPPSKRPSLVGWTYDRAQLTTMADSLRRIEHAVWGASPKFKGKGGKPPKPSARPQTARDRVEEYQALVEHDDISAQLLGSRYTRRISPSGGS</sequence>
<evidence type="ECO:0000313" key="2">
    <source>
        <dbReference type="EMBL" id="MDV2474239.1"/>
    </source>
</evidence>
<evidence type="ECO:0000313" key="3">
    <source>
        <dbReference type="Proteomes" id="UP001275440"/>
    </source>
</evidence>
<evidence type="ECO:0000256" key="1">
    <source>
        <dbReference type="SAM" id="MobiDB-lite"/>
    </source>
</evidence>
<reference evidence="2 3" key="1">
    <citation type="submission" date="2019-10" db="EMBL/GenBank/DDBJ databases">
        <title>Draft Genome Assembly of Rhodococcus zopfii DSM44189.</title>
        <authorList>
            <person name="Sutton J.M."/>
            <person name="Akob D.M."/>
            <person name="Bushman T.J."/>
        </authorList>
    </citation>
    <scope>NUCLEOTIDE SEQUENCE [LARGE SCALE GENOMIC DNA]</scope>
    <source>
        <strain evidence="2 3">DSM 44189</strain>
    </source>
</reference>
<keyword evidence="3" id="KW-1185">Reference proteome</keyword>
<name>A0ABU3WJS5_9NOCA</name>
<protein>
    <recommendedName>
        <fullName evidence="4">Tail assembly chaperone</fullName>
    </recommendedName>
</protein>
<gene>
    <name evidence="2" type="ORF">F8M49_00350</name>
</gene>